<name>A0A4W5K8A4_9TELE</name>
<evidence type="ECO:0000313" key="5">
    <source>
        <dbReference type="Proteomes" id="UP000314982"/>
    </source>
</evidence>
<dbReference type="Pfam" id="PF21672">
    <property type="entry name" value="COMM_HN"/>
    <property type="match status" value="1"/>
</dbReference>
<evidence type="ECO:0000259" key="3">
    <source>
        <dbReference type="PROSITE" id="PS51269"/>
    </source>
</evidence>
<reference evidence="4" key="3">
    <citation type="submission" date="2025-09" db="UniProtKB">
        <authorList>
            <consortium name="Ensembl"/>
        </authorList>
    </citation>
    <scope>IDENTIFICATION</scope>
</reference>
<dbReference type="Pfam" id="PF07258">
    <property type="entry name" value="COMM_domain"/>
    <property type="match status" value="1"/>
</dbReference>
<reference evidence="4" key="2">
    <citation type="submission" date="2025-08" db="UniProtKB">
        <authorList>
            <consortium name="Ensembl"/>
        </authorList>
    </citation>
    <scope>IDENTIFICATION</scope>
</reference>
<keyword evidence="5" id="KW-1185">Reference proteome</keyword>
<sequence>MELSESVQKGLQSLADPTLSDLKTFPVLIELAFRSLLTAHADCSVLDQPELKRIDQKLLKHCHTAATTCILEGVKQNVDKSTISSCLEDFRFDAERTDVFYITYQVMTTLLWRCPPHINDVSWRLEYPIKNGHVHKVNEPSYLIFIKQNTNNGGSSEEVNFSCTMEQLQDLVGKMKDAAKSLEKAMQL</sequence>
<proteinExistence type="inferred from homology"/>
<comment type="similarity">
    <text evidence="2">Belongs to the COMM domain-containing protein 3 family.</text>
</comment>
<dbReference type="Proteomes" id="UP000314982">
    <property type="component" value="Unassembled WGS sequence"/>
</dbReference>
<dbReference type="InterPro" id="IPR037355">
    <property type="entry name" value="COMMD3"/>
</dbReference>
<evidence type="ECO:0000256" key="1">
    <source>
        <dbReference type="ARBA" id="ARBA00016548"/>
    </source>
</evidence>
<dbReference type="GeneTree" id="ENSGT00390000015971"/>
<dbReference type="PANTHER" id="PTHR31159">
    <property type="entry name" value="COMM DOMAIN-CONTAINING PROTEIN 3"/>
    <property type="match status" value="1"/>
</dbReference>
<dbReference type="InterPro" id="IPR017920">
    <property type="entry name" value="COMM"/>
</dbReference>
<dbReference type="STRING" id="62062.ENSHHUP00000006750"/>
<accession>A0A4W5K8A4</accession>
<dbReference type="PANTHER" id="PTHR31159:SF1">
    <property type="entry name" value="COMM DOMAIN-CONTAINING PROTEIN 3"/>
    <property type="match status" value="1"/>
</dbReference>
<reference evidence="5" key="1">
    <citation type="submission" date="2018-06" db="EMBL/GenBank/DDBJ databases">
        <title>Genome assembly of Danube salmon.</title>
        <authorList>
            <person name="Macqueen D.J."/>
            <person name="Gundappa M.K."/>
        </authorList>
    </citation>
    <scope>NUCLEOTIDE SEQUENCE [LARGE SCALE GENOMIC DNA]</scope>
</reference>
<dbReference type="Ensembl" id="ENSHHUT00000006954.1">
    <property type="protein sequence ID" value="ENSHHUP00000006750.1"/>
    <property type="gene ID" value="ENSHHUG00000004151.1"/>
</dbReference>
<organism evidence="4 5">
    <name type="scientific">Hucho hucho</name>
    <name type="common">huchen</name>
    <dbReference type="NCBI Taxonomy" id="62062"/>
    <lineage>
        <taxon>Eukaryota</taxon>
        <taxon>Metazoa</taxon>
        <taxon>Chordata</taxon>
        <taxon>Craniata</taxon>
        <taxon>Vertebrata</taxon>
        <taxon>Euteleostomi</taxon>
        <taxon>Actinopterygii</taxon>
        <taxon>Neopterygii</taxon>
        <taxon>Teleostei</taxon>
        <taxon>Protacanthopterygii</taxon>
        <taxon>Salmoniformes</taxon>
        <taxon>Salmonidae</taxon>
        <taxon>Salmoninae</taxon>
        <taxon>Hucho</taxon>
    </lineage>
</organism>
<feature type="domain" description="COMM" evidence="3">
    <location>
        <begin position="117"/>
        <end position="186"/>
    </location>
</feature>
<dbReference type="GO" id="GO:0006814">
    <property type="term" value="P:sodium ion transport"/>
    <property type="evidence" value="ECO:0007669"/>
    <property type="project" value="InterPro"/>
</dbReference>
<evidence type="ECO:0000256" key="2">
    <source>
        <dbReference type="ARBA" id="ARBA00093469"/>
    </source>
</evidence>
<dbReference type="PROSITE" id="PS51269">
    <property type="entry name" value="COMM"/>
    <property type="match status" value="1"/>
</dbReference>
<evidence type="ECO:0000313" key="4">
    <source>
        <dbReference type="Ensembl" id="ENSHHUP00000006750.1"/>
    </source>
</evidence>
<dbReference type="CDD" id="cd04751">
    <property type="entry name" value="Commd3"/>
    <property type="match status" value="1"/>
</dbReference>
<protein>
    <recommendedName>
        <fullName evidence="1">COMM domain-containing protein 3</fullName>
    </recommendedName>
</protein>
<dbReference type="AlphaFoldDB" id="A0A4W5K8A4"/>